<accession>A8PR11</accession>
<reference evidence="2 3" key="1">
    <citation type="journal article" date="2007" name="Proc. Natl. Acad. Sci. U.S.A.">
        <title>Dandruff-associated Malassezia genomes reveal convergent and divergent virulence traits shared with plant and human fungal pathogens.</title>
        <authorList>
            <person name="Xu J."/>
            <person name="Saunders C.W."/>
            <person name="Hu P."/>
            <person name="Grant R.A."/>
            <person name="Boekhout T."/>
            <person name="Kuramae E.E."/>
            <person name="Kronstad J.W."/>
            <person name="Deangelis Y.M."/>
            <person name="Reeder N.L."/>
            <person name="Johnstone K.R."/>
            <person name="Leland M."/>
            <person name="Fieno A.M."/>
            <person name="Begley W.M."/>
            <person name="Sun Y."/>
            <person name="Lacey M.P."/>
            <person name="Chaudhary T."/>
            <person name="Keough T."/>
            <person name="Chu L."/>
            <person name="Sears R."/>
            <person name="Yuan B."/>
            <person name="Dawson T.L.Jr."/>
        </authorList>
    </citation>
    <scope>NUCLEOTIDE SEQUENCE [LARGE SCALE GENOMIC DNA]</scope>
    <source>
        <strain evidence="3">ATCC MYA-4612 / CBS 7966</strain>
    </source>
</reference>
<name>A8PR11_MALGO</name>
<organism evidence="2 3">
    <name type="scientific">Malassezia globosa (strain ATCC MYA-4612 / CBS 7966)</name>
    <name type="common">Dandruff-associated fungus</name>
    <dbReference type="NCBI Taxonomy" id="425265"/>
    <lineage>
        <taxon>Eukaryota</taxon>
        <taxon>Fungi</taxon>
        <taxon>Dikarya</taxon>
        <taxon>Basidiomycota</taxon>
        <taxon>Ustilaginomycotina</taxon>
        <taxon>Malasseziomycetes</taxon>
        <taxon>Malasseziales</taxon>
        <taxon>Malasseziaceae</taxon>
        <taxon>Malassezia</taxon>
    </lineage>
</organism>
<protein>
    <submittedName>
        <fullName evidence="2">Uncharacterized protein</fullName>
    </submittedName>
</protein>
<dbReference type="STRING" id="425265.A8PR11"/>
<gene>
    <name evidence="2" type="ORF">MGL_0567</name>
</gene>
<evidence type="ECO:0000256" key="1">
    <source>
        <dbReference type="SAM" id="Coils"/>
    </source>
</evidence>
<proteinExistence type="predicted"/>
<dbReference type="InParanoid" id="A8PR11"/>
<dbReference type="GeneID" id="5857098"/>
<dbReference type="VEuPathDB" id="FungiDB:MGL_0567"/>
<dbReference type="EMBL" id="AAYY01000001">
    <property type="protein sequence ID" value="EDP45578.1"/>
    <property type="molecule type" value="Genomic_DNA"/>
</dbReference>
<dbReference type="OrthoDB" id="786951at2759"/>
<dbReference type="KEGG" id="mgl:MGL_0567"/>
<feature type="coiled-coil region" evidence="1">
    <location>
        <begin position="32"/>
        <end position="59"/>
    </location>
</feature>
<keyword evidence="3" id="KW-1185">Reference proteome</keyword>
<evidence type="ECO:0000313" key="2">
    <source>
        <dbReference type="EMBL" id="EDP45578.1"/>
    </source>
</evidence>
<keyword evidence="1" id="KW-0175">Coiled coil</keyword>
<comment type="caution">
    <text evidence="2">The sequence shown here is derived from an EMBL/GenBank/DDBJ whole genome shotgun (WGS) entry which is preliminary data.</text>
</comment>
<evidence type="ECO:0000313" key="3">
    <source>
        <dbReference type="Proteomes" id="UP000008837"/>
    </source>
</evidence>
<dbReference type="AlphaFoldDB" id="A8PR11"/>
<sequence>MTADEQDIDYMSDTMLEKLAANERPLELTYSQRQTKRRIDEAERRRQAMYDAEARQREKARMPHLGEVEARQRGLATNVLENAIKPQPDGPAIGAGTHAALEMMKAMGFDISYKDDAVATRNPLMPDERWLSSSKSHVPRRQGIGHAEISKQIAQAKEAASPVPLSVDAFRQLQSDRANQKHLEGILNKARSTCRALDEANGWDVRTWTV</sequence>
<dbReference type="Proteomes" id="UP000008837">
    <property type="component" value="Unassembled WGS sequence"/>
</dbReference>
<dbReference type="RefSeq" id="XP_001732792.1">
    <property type="nucleotide sequence ID" value="XM_001732740.1"/>
</dbReference>